<keyword evidence="2" id="KW-1185">Reference proteome</keyword>
<sequence length="93" mass="10538">MRTTIQYSTVARSIDKLSAAHTTDIHELQLSLTSIESAERSFSFTSIIDVSYKPFSNGSGFLYVHTDEGVFSFHVIESPNTFIQTFKKITKRK</sequence>
<dbReference type="Proteomes" id="UP000622653">
    <property type="component" value="Unassembled WGS sequence"/>
</dbReference>
<proteinExistence type="predicted"/>
<organism evidence="1 2">
    <name type="scientific">Savagea serpentis</name>
    <dbReference type="NCBI Taxonomy" id="2785297"/>
    <lineage>
        <taxon>Bacteria</taxon>
        <taxon>Bacillati</taxon>
        <taxon>Bacillota</taxon>
        <taxon>Bacilli</taxon>
        <taxon>Bacillales</taxon>
        <taxon>Caryophanaceae</taxon>
        <taxon>Savagea</taxon>
    </lineage>
</organism>
<accession>A0A8J7G131</accession>
<reference evidence="1" key="1">
    <citation type="submission" date="2020-11" db="EMBL/GenBank/DDBJ databases">
        <title>Multidrug resistant novel bacterium Savagea serpentis sp. nov., isolated from the scats of a vine snake (Ahaetulla nasuta).</title>
        <authorList>
            <person name="Venkata Ramana V."/>
            <person name="Vikas Patil S."/>
            <person name="Yogita Lugani V."/>
        </authorList>
    </citation>
    <scope>NUCLEOTIDE SEQUENCE</scope>
    <source>
        <strain evidence="1">SN6</strain>
    </source>
</reference>
<name>A0A8J7G131_9BACL</name>
<dbReference type="RefSeq" id="WP_194561218.1">
    <property type="nucleotide sequence ID" value="NZ_JADKPV010000001.1"/>
</dbReference>
<dbReference type="AlphaFoldDB" id="A0A8J7G131"/>
<protein>
    <submittedName>
        <fullName evidence="1">Uncharacterized protein</fullName>
    </submittedName>
</protein>
<dbReference type="EMBL" id="JADKPV010000001">
    <property type="protein sequence ID" value="MBF4499727.1"/>
    <property type="molecule type" value="Genomic_DNA"/>
</dbReference>
<comment type="caution">
    <text evidence="1">The sequence shown here is derived from an EMBL/GenBank/DDBJ whole genome shotgun (WGS) entry which is preliminary data.</text>
</comment>
<gene>
    <name evidence="1" type="ORF">IRY55_00010</name>
</gene>
<evidence type="ECO:0000313" key="2">
    <source>
        <dbReference type="Proteomes" id="UP000622653"/>
    </source>
</evidence>
<evidence type="ECO:0000313" key="1">
    <source>
        <dbReference type="EMBL" id="MBF4499727.1"/>
    </source>
</evidence>